<dbReference type="Pfam" id="PF00433">
    <property type="entry name" value="Pkinase_C"/>
    <property type="match status" value="1"/>
</dbReference>
<keyword evidence="5" id="KW-0067">ATP-binding</keyword>
<gene>
    <name evidence="8" type="ORF">NQ317_016456</name>
</gene>
<evidence type="ECO:0000313" key="9">
    <source>
        <dbReference type="Proteomes" id="UP001162164"/>
    </source>
</evidence>
<sequence>MAETYAFSKGNLSLGVIPKKACFEARDDQMPEDKPVTAGETPDPQVTGLGGQRPLGIHLDIPQETVSTAPPPLVKKSVCYTPTSTSKTGSRGPGDLTYRTSFDSFRVLFFLNSWYLLVPSLLLNFQTMSHPMSLQIFWDDQLPESWDEGILLRKSPDRRLGSSERDARIHILWDDLLLRRVPPPFVPIIHSTEDVSNFDEEFTSERPQLTPPKEPRQLGSQEQYLFRDFTYMADWC</sequence>
<evidence type="ECO:0000256" key="1">
    <source>
        <dbReference type="ARBA" id="ARBA00022527"/>
    </source>
</evidence>
<organism evidence="8 9">
    <name type="scientific">Molorchus minor</name>
    <dbReference type="NCBI Taxonomy" id="1323400"/>
    <lineage>
        <taxon>Eukaryota</taxon>
        <taxon>Metazoa</taxon>
        <taxon>Ecdysozoa</taxon>
        <taxon>Arthropoda</taxon>
        <taxon>Hexapoda</taxon>
        <taxon>Insecta</taxon>
        <taxon>Pterygota</taxon>
        <taxon>Neoptera</taxon>
        <taxon>Endopterygota</taxon>
        <taxon>Coleoptera</taxon>
        <taxon>Polyphaga</taxon>
        <taxon>Cucujiformia</taxon>
        <taxon>Chrysomeloidea</taxon>
        <taxon>Cerambycidae</taxon>
        <taxon>Lamiinae</taxon>
        <taxon>Monochamini</taxon>
        <taxon>Molorchus</taxon>
    </lineage>
</organism>
<evidence type="ECO:0000256" key="3">
    <source>
        <dbReference type="ARBA" id="ARBA00022741"/>
    </source>
</evidence>
<dbReference type="Gene3D" id="3.30.200.20">
    <property type="entry name" value="Phosphorylase Kinase, domain 1"/>
    <property type="match status" value="1"/>
</dbReference>
<accession>A0ABQ9JZS1</accession>
<name>A0ABQ9JZS1_9CUCU</name>
<evidence type="ECO:0000259" key="7">
    <source>
        <dbReference type="PROSITE" id="PS51285"/>
    </source>
</evidence>
<reference evidence="8" key="1">
    <citation type="journal article" date="2023" name="Insect Mol. Biol.">
        <title>Genome sequencing provides insights into the evolution of gene families encoding plant cell wall-degrading enzymes in longhorned beetles.</title>
        <authorList>
            <person name="Shin N.R."/>
            <person name="Okamura Y."/>
            <person name="Kirsch R."/>
            <person name="Pauchet Y."/>
        </authorList>
    </citation>
    <scope>NUCLEOTIDE SEQUENCE</scope>
    <source>
        <strain evidence="8">MMC_N1</strain>
    </source>
</reference>
<feature type="region of interest" description="Disordered" evidence="6">
    <location>
        <begin position="28"/>
        <end position="54"/>
    </location>
</feature>
<keyword evidence="3" id="KW-0547">Nucleotide-binding</keyword>
<comment type="caution">
    <text evidence="8">The sequence shown here is derived from an EMBL/GenBank/DDBJ whole genome shotgun (WGS) entry which is preliminary data.</text>
</comment>
<keyword evidence="4" id="KW-0418">Kinase</keyword>
<keyword evidence="2" id="KW-0808">Transferase</keyword>
<evidence type="ECO:0000256" key="2">
    <source>
        <dbReference type="ARBA" id="ARBA00022679"/>
    </source>
</evidence>
<keyword evidence="9" id="KW-1185">Reference proteome</keyword>
<proteinExistence type="predicted"/>
<dbReference type="PROSITE" id="PS51285">
    <property type="entry name" value="AGC_KINASE_CTER"/>
    <property type="match status" value="1"/>
</dbReference>
<dbReference type="SMART" id="SM00133">
    <property type="entry name" value="S_TK_X"/>
    <property type="match status" value="1"/>
</dbReference>
<dbReference type="Proteomes" id="UP001162164">
    <property type="component" value="Unassembled WGS sequence"/>
</dbReference>
<dbReference type="EMBL" id="JAPWTJ010000058">
    <property type="protein sequence ID" value="KAJ8983851.1"/>
    <property type="molecule type" value="Genomic_DNA"/>
</dbReference>
<keyword evidence="1" id="KW-0723">Serine/threonine-protein kinase</keyword>
<evidence type="ECO:0000256" key="4">
    <source>
        <dbReference type="ARBA" id="ARBA00022777"/>
    </source>
</evidence>
<feature type="domain" description="AGC-kinase C-terminal" evidence="7">
    <location>
        <begin position="169"/>
        <end position="236"/>
    </location>
</feature>
<evidence type="ECO:0000256" key="6">
    <source>
        <dbReference type="SAM" id="MobiDB-lite"/>
    </source>
</evidence>
<dbReference type="InterPro" id="IPR017892">
    <property type="entry name" value="Pkinase_C"/>
</dbReference>
<protein>
    <recommendedName>
        <fullName evidence="7">AGC-kinase C-terminal domain-containing protein</fullName>
    </recommendedName>
</protein>
<dbReference type="InterPro" id="IPR000961">
    <property type="entry name" value="AGC-kinase_C"/>
</dbReference>
<feature type="region of interest" description="Disordered" evidence="6">
    <location>
        <begin position="199"/>
        <end position="218"/>
    </location>
</feature>
<evidence type="ECO:0000313" key="8">
    <source>
        <dbReference type="EMBL" id="KAJ8983851.1"/>
    </source>
</evidence>
<evidence type="ECO:0000256" key="5">
    <source>
        <dbReference type="ARBA" id="ARBA00022840"/>
    </source>
</evidence>